<dbReference type="Pfam" id="PF00144">
    <property type="entry name" value="Beta-lactamase"/>
    <property type="match status" value="1"/>
</dbReference>
<feature type="domain" description="Beta-lactamase-related" evidence="2">
    <location>
        <begin position="7"/>
        <end position="322"/>
    </location>
</feature>
<dbReference type="InterPro" id="IPR001466">
    <property type="entry name" value="Beta-lactam-related"/>
</dbReference>
<dbReference type="InterPro" id="IPR050789">
    <property type="entry name" value="Diverse_Enzym_Activities"/>
</dbReference>
<name>A0A242K298_9ENTE</name>
<evidence type="ECO:0000313" key="5">
    <source>
        <dbReference type="Proteomes" id="UP000195141"/>
    </source>
</evidence>
<dbReference type="PANTHER" id="PTHR43283:SF11">
    <property type="entry name" value="BETA-LACTAMASE-RELATED DOMAIN-CONTAINING PROTEIN"/>
    <property type="match status" value="1"/>
</dbReference>
<reference evidence="4" key="2">
    <citation type="submission" date="2017-05" db="EMBL/GenBank/DDBJ databases">
        <authorList>
            <consortium name="The Broad Institute Genomics Platform"/>
            <consortium name="The Broad Institute Genomic Center for Infectious Diseases"/>
            <person name="Earl A."/>
            <person name="Manson A."/>
            <person name="Schwartman J."/>
            <person name="Gilmore M."/>
            <person name="Abouelleil A."/>
            <person name="Cao P."/>
            <person name="Chapman S."/>
            <person name="Cusick C."/>
            <person name="Shea T."/>
            <person name="Young S."/>
            <person name="Neafsey D."/>
            <person name="Nusbaum C."/>
            <person name="Birren B."/>
        </authorList>
    </citation>
    <scope>NUCLEOTIDE SEQUENCE</scope>
    <source>
        <strain evidence="4">9E7_DIV0242</strain>
    </source>
</reference>
<dbReference type="Gene3D" id="3.40.710.10">
    <property type="entry name" value="DD-peptidase/beta-lactamase superfamily"/>
    <property type="match status" value="1"/>
</dbReference>
<evidence type="ECO:0000313" key="3">
    <source>
        <dbReference type="EMBL" id="OTP12711.1"/>
    </source>
</evidence>
<gene>
    <name evidence="4" type="ORF">A5888_001330</name>
    <name evidence="3" type="ORF">A5888_003290</name>
</gene>
<evidence type="ECO:0000313" key="4">
    <source>
        <dbReference type="EMBL" id="WYJ89607.1"/>
    </source>
</evidence>
<accession>A0A242K298</accession>
<dbReference type="InterPro" id="IPR012338">
    <property type="entry name" value="Beta-lactam/transpept-like"/>
</dbReference>
<organism evidence="3">
    <name type="scientific">Candidatus Enterococcus clewellii</name>
    <dbReference type="NCBI Taxonomy" id="1834193"/>
    <lineage>
        <taxon>Bacteria</taxon>
        <taxon>Bacillati</taxon>
        <taxon>Bacillota</taxon>
        <taxon>Bacilli</taxon>
        <taxon>Lactobacillales</taxon>
        <taxon>Enterococcaceae</taxon>
        <taxon>Enterococcus</taxon>
    </lineage>
</organism>
<protein>
    <recommendedName>
        <fullName evidence="2">Beta-lactamase-related domain-containing protein</fullName>
    </recommendedName>
</protein>
<dbReference type="GO" id="GO:0016787">
    <property type="term" value="F:hydrolase activity"/>
    <property type="evidence" value="ECO:0007669"/>
    <property type="project" value="UniProtKB-KW"/>
</dbReference>
<dbReference type="EMBL" id="NGMM01000006">
    <property type="protein sequence ID" value="OTP12711.1"/>
    <property type="molecule type" value="Genomic_DNA"/>
</dbReference>
<dbReference type="Proteomes" id="UP000195141">
    <property type="component" value="Chromosome"/>
</dbReference>
<sequence>MYEKTKKRIEQYLAEGVFPSVSFSFIKKGKHETQLKGFAQVVPQNEPLTEKHMFDVASLTKVICTTTVVLQLVEEGQLQLDTPLKEYYPAFQDATITIRHLLTHTGDISTYIENRDALSQKELIHAYHQVEAGNKLGFESKYTDTGTILLGLMLEKVLQKTAVELFEERVLQPLEMTNSCFLPDDPLQTVPTELHPRRGLIRGQTHDPKAFVLAEHAGNAGLFTNLTDLEKFVTMYLNKGVYKDNRFLQEATILSLLEDHSFAKNHARSLGWDLKTDVNGAVYLFHTGYTGTFILMDILSQEAFIFLSNRVHPVDRRAEYIEKRDQLIQLYLEEKIEAAAKHRKWSNEYKFREE</sequence>
<dbReference type="RefSeq" id="WP_086350294.1">
    <property type="nucleotide sequence ID" value="NZ_CP147247.1"/>
</dbReference>
<keyword evidence="5" id="KW-1185">Reference proteome</keyword>
<dbReference type="AlphaFoldDB" id="A0A242K298"/>
<proteinExistence type="predicted"/>
<evidence type="ECO:0000259" key="2">
    <source>
        <dbReference type="Pfam" id="PF00144"/>
    </source>
</evidence>
<evidence type="ECO:0000256" key="1">
    <source>
        <dbReference type="ARBA" id="ARBA00022801"/>
    </source>
</evidence>
<dbReference type="OrthoDB" id="9803467at2"/>
<keyword evidence="1" id="KW-0378">Hydrolase</keyword>
<dbReference type="SUPFAM" id="SSF56601">
    <property type="entry name" value="beta-lactamase/transpeptidase-like"/>
    <property type="match status" value="1"/>
</dbReference>
<reference evidence="3" key="1">
    <citation type="submission" date="2017-05" db="EMBL/GenBank/DDBJ databases">
        <title>The Genome Sequence of Enterococcus sp. 9E7_DIV0242.</title>
        <authorList>
            <consortium name="The Broad Institute Genomics Platform"/>
            <consortium name="The Broad Institute Genomic Center for Infectious Diseases"/>
            <person name="Earl A."/>
            <person name="Manson A."/>
            <person name="Schwartman J."/>
            <person name="Gilmore M."/>
            <person name="Abouelleil A."/>
            <person name="Cao P."/>
            <person name="Chapman S."/>
            <person name="Cusick C."/>
            <person name="Shea T."/>
            <person name="Young S."/>
            <person name="Neafsey D."/>
            <person name="Nusbaum C."/>
            <person name="Birren B."/>
        </authorList>
    </citation>
    <scope>NUCLEOTIDE SEQUENCE [LARGE SCALE GENOMIC DNA]</scope>
    <source>
        <strain evidence="3">9E7_DIV0242</strain>
    </source>
</reference>
<reference evidence="4" key="3">
    <citation type="submission" date="2024-03" db="EMBL/GenBank/DDBJ databases">
        <title>The Genome Sequence of Enterococcus sp. DIV0242b.</title>
        <authorList>
            <consortium name="The Broad Institute Genomics Platform"/>
            <consortium name="The Broad Institute Microbial Omics Core"/>
            <consortium name="The Broad Institute Genomic Center for Infectious Diseases"/>
            <person name="Earl A."/>
            <person name="Manson A."/>
            <person name="Gilmore M."/>
            <person name="Schwartman J."/>
            <person name="Shea T."/>
            <person name="Abouelleil A."/>
            <person name="Cao P."/>
            <person name="Chapman S."/>
            <person name="Cusick C."/>
            <person name="Young S."/>
            <person name="Neafsey D."/>
            <person name="Nusbaum C."/>
            <person name="Birren B."/>
        </authorList>
    </citation>
    <scope>NUCLEOTIDE SEQUENCE</scope>
    <source>
        <strain evidence="4">9E7_DIV0242</strain>
    </source>
</reference>
<dbReference type="EMBL" id="CP147247">
    <property type="protein sequence ID" value="WYJ89607.1"/>
    <property type="molecule type" value="Genomic_DNA"/>
</dbReference>
<dbReference type="PANTHER" id="PTHR43283">
    <property type="entry name" value="BETA-LACTAMASE-RELATED"/>
    <property type="match status" value="1"/>
</dbReference>